<sequence>MTHSFRWLQTIAVVVQRAN</sequence>
<proteinExistence type="predicted"/>
<evidence type="ECO:0000313" key="1">
    <source>
        <dbReference type="EMBL" id="RLE52321.1"/>
    </source>
</evidence>
<reference evidence="1 2" key="1">
    <citation type="submission" date="2018-06" db="EMBL/GenBank/DDBJ databases">
        <title>Extensive metabolic versatility and redundancy in microbially diverse, dynamic hydrothermal sediments.</title>
        <authorList>
            <person name="Dombrowski N."/>
            <person name="Teske A."/>
            <person name="Baker B.J."/>
        </authorList>
    </citation>
    <scope>NUCLEOTIDE SEQUENCE [LARGE SCALE GENOMIC DNA]</scope>
    <source>
        <strain evidence="1">B34_G17</strain>
    </source>
</reference>
<organism evidence="1 2">
    <name type="scientific">Thermoproteota archaeon</name>
    <dbReference type="NCBI Taxonomy" id="2056631"/>
    <lineage>
        <taxon>Archaea</taxon>
        <taxon>Thermoproteota</taxon>
    </lineage>
</organism>
<dbReference type="Proteomes" id="UP000272051">
    <property type="component" value="Unassembled WGS sequence"/>
</dbReference>
<dbReference type="EMBL" id="QMQX01000058">
    <property type="protein sequence ID" value="RLE52321.1"/>
    <property type="molecule type" value="Genomic_DNA"/>
</dbReference>
<gene>
    <name evidence="1" type="ORF">DRJ33_04120</name>
</gene>
<dbReference type="AlphaFoldDB" id="A0A497EZ74"/>
<evidence type="ECO:0000313" key="2">
    <source>
        <dbReference type="Proteomes" id="UP000272051"/>
    </source>
</evidence>
<comment type="caution">
    <text evidence="1">The sequence shown here is derived from an EMBL/GenBank/DDBJ whole genome shotgun (WGS) entry which is preliminary data.</text>
</comment>
<name>A0A497EZ74_9CREN</name>
<accession>A0A497EZ74</accession>
<protein>
    <submittedName>
        <fullName evidence="1">Uncharacterized protein</fullName>
    </submittedName>
</protein>